<keyword evidence="5 7" id="KW-1133">Transmembrane helix</keyword>
<dbReference type="OrthoDB" id="1856718at2759"/>
<feature type="transmembrane region" description="Helical" evidence="7">
    <location>
        <begin position="91"/>
        <end position="112"/>
    </location>
</feature>
<keyword evidence="9" id="KW-1185">Reference proteome</keyword>
<feature type="transmembrane region" description="Helical" evidence="7">
    <location>
        <begin position="259"/>
        <end position="280"/>
    </location>
</feature>
<feature type="transmembrane region" description="Helical" evidence="7">
    <location>
        <begin position="58"/>
        <end position="79"/>
    </location>
</feature>
<feature type="transmembrane region" description="Helical" evidence="7">
    <location>
        <begin position="323"/>
        <end position="345"/>
    </location>
</feature>
<dbReference type="PANTHER" id="PTHR10332">
    <property type="entry name" value="EQUILIBRATIVE NUCLEOSIDE TRANSPORTER"/>
    <property type="match status" value="1"/>
</dbReference>
<sequence length="420" mass="47188">MANQEYSPLIDSTSPIKPADKYGLAWVCFCILGVGLLFPFNCYIAASDYFVTLYPTVPYTFMMSLAYNYFQWVLLFVSLKLMPRFSFKSRISIFLILGAIILFFIPFIRMIFSNMKSSMAISLICTFLSGSIASLLFGSVLGLVGLFPMEYTGAVMSGNGVAGIIASLLRIITKVSVPDNSSGAKESSFLFFFLAAGVLVFCFLCFILLLNLPITKYYLAIYEAAKQTSHDSGSVNEDNGKNKKTVAIFPLIKKVWREALVVFTVFFTTLSLFPGITGIIQNIGHNELSQDWFQIILTFMFMIGDYIGRTIPKWIILFKPTNLWIPTFARLAFFPLFALCVKPLIFRSLAWYFIFMFIFSLSNGYCGTLAMMFGPTKAEEHEKEVTGIVMSFFLNFGIWVSTHFAFLVLYLVTGSSGISF</sequence>
<keyword evidence="6 7" id="KW-0472">Membrane</keyword>
<reference evidence="8" key="1">
    <citation type="submission" date="2020-01" db="EMBL/GenBank/DDBJ databases">
        <title>Development of genomics and gene disruption for Polysphondylium violaceum indicates a role for the polyketide synthase stlB in stalk morphogenesis.</title>
        <authorList>
            <person name="Narita B."/>
            <person name="Kawabe Y."/>
            <person name="Kin K."/>
            <person name="Saito T."/>
            <person name="Gibbs R."/>
            <person name="Kuspa A."/>
            <person name="Muzny D."/>
            <person name="Queller D."/>
            <person name="Richards S."/>
            <person name="Strassman J."/>
            <person name="Sucgang R."/>
            <person name="Worley K."/>
            <person name="Schaap P."/>
        </authorList>
    </citation>
    <scope>NUCLEOTIDE SEQUENCE</scope>
    <source>
        <strain evidence="8">QSvi11</strain>
    </source>
</reference>
<feature type="transmembrane region" description="Helical" evidence="7">
    <location>
        <begin position="24"/>
        <end position="46"/>
    </location>
</feature>
<evidence type="ECO:0000256" key="4">
    <source>
        <dbReference type="ARBA" id="ARBA00022692"/>
    </source>
</evidence>
<dbReference type="SUPFAM" id="SSF103473">
    <property type="entry name" value="MFS general substrate transporter"/>
    <property type="match status" value="1"/>
</dbReference>
<evidence type="ECO:0000256" key="6">
    <source>
        <dbReference type="ARBA" id="ARBA00023136"/>
    </source>
</evidence>
<dbReference type="InterPro" id="IPR036259">
    <property type="entry name" value="MFS_trans_sf"/>
</dbReference>
<dbReference type="PIRSF" id="PIRSF016379">
    <property type="entry name" value="ENT"/>
    <property type="match status" value="1"/>
</dbReference>
<feature type="transmembrane region" description="Helical" evidence="7">
    <location>
        <begin position="385"/>
        <end position="412"/>
    </location>
</feature>
<evidence type="ECO:0000256" key="1">
    <source>
        <dbReference type="ARBA" id="ARBA00004141"/>
    </source>
</evidence>
<feature type="transmembrane region" description="Helical" evidence="7">
    <location>
        <begin position="151"/>
        <end position="169"/>
    </location>
</feature>
<dbReference type="EMBL" id="AJWJ01000530">
    <property type="protein sequence ID" value="KAF2070178.1"/>
    <property type="molecule type" value="Genomic_DNA"/>
</dbReference>
<evidence type="ECO:0000313" key="9">
    <source>
        <dbReference type="Proteomes" id="UP000695562"/>
    </source>
</evidence>
<organism evidence="8 9">
    <name type="scientific">Polysphondylium violaceum</name>
    <dbReference type="NCBI Taxonomy" id="133409"/>
    <lineage>
        <taxon>Eukaryota</taxon>
        <taxon>Amoebozoa</taxon>
        <taxon>Evosea</taxon>
        <taxon>Eumycetozoa</taxon>
        <taxon>Dictyostelia</taxon>
        <taxon>Dictyosteliales</taxon>
        <taxon>Dictyosteliaceae</taxon>
        <taxon>Polysphondylium</taxon>
    </lineage>
</organism>
<feature type="transmembrane region" description="Helical" evidence="7">
    <location>
        <begin position="189"/>
        <end position="210"/>
    </location>
</feature>
<name>A0A8J4PN33_9MYCE</name>
<evidence type="ECO:0000256" key="3">
    <source>
        <dbReference type="ARBA" id="ARBA00022448"/>
    </source>
</evidence>
<accession>A0A8J4PN33</accession>
<dbReference type="Pfam" id="PF01733">
    <property type="entry name" value="Nucleoside_tran"/>
    <property type="match status" value="1"/>
</dbReference>
<comment type="caution">
    <text evidence="8">The sequence shown here is derived from an EMBL/GenBank/DDBJ whole genome shotgun (WGS) entry which is preliminary data.</text>
</comment>
<keyword evidence="4 7" id="KW-0812">Transmembrane</keyword>
<proteinExistence type="inferred from homology"/>
<evidence type="ECO:0000256" key="5">
    <source>
        <dbReference type="ARBA" id="ARBA00022989"/>
    </source>
</evidence>
<protein>
    <recommendedName>
        <fullName evidence="10">Equilibrative nucleoside transporter family protein</fullName>
    </recommendedName>
</protein>
<dbReference type="PANTHER" id="PTHR10332:SF88">
    <property type="entry name" value="EQUILIBRATIVE NUCLEOSIDE TRANSPORTER 1, ISOFORM A"/>
    <property type="match status" value="1"/>
</dbReference>
<feature type="transmembrane region" description="Helical" evidence="7">
    <location>
        <begin position="351"/>
        <end position="373"/>
    </location>
</feature>
<gene>
    <name evidence="8" type="ORF">CYY_008505</name>
</gene>
<dbReference type="Proteomes" id="UP000695562">
    <property type="component" value="Unassembled WGS sequence"/>
</dbReference>
<evidence type="ECO:0000313" key="8">
    <source>
        <dbReference type="EMBL" id="KAF2070178.1"/>
    </source>
</evidence>
<evidence type="ECO:0000256" key="2">
    <source>
        <dbReference type="ARBA" id="ARBA00007965"/>
    </source>
</evidence>
<dbReference type="InterPro" id="IPR002259">
    <property type="entry name" value="Eqnu_transpt"/>
</dbReference>
<feature type="transmembrane region" description="Helical" evidence="7">
    <location>
        <begin position="118"/>
        <end position="144"/>
    </location>
</feature>
<dbReference type="PRINTS" id="PR01130">
    <property type="entry name" value="DERENTRNSPRT"/>
</dbReference>
<evidence type="ECO:0008006" key="10">
    <source>
        <dbReference type="Google" id="ProtNLM"/>
    </source>
</evidence>
<comment type="subcellular location">
    <subcellularLocation>
        <location evidence="1">Membrane</location>
        <topology evidence="1">Multi-pass membrane protein</topology>
    </subcellularLocation>
</comment>
<dbReference type="AlphaFoldDB" id="A0A8J4PN33"/>
<dbReference type="GO" id="GO:0005886">
    <property type="term" value="C:plasma membrane"/>
    <property type="evidence" value="ECO:0007669"/>
    <property type="project" value="TreeGrafter"/>
</dbReference>
<dbReference type="GO" id="GO:0005337">
    <property type="term" value="F:nucleoside transmembrane transporter activity"/>
    <property type="evidence" value="ECO:0007669"/>
    <property type="project" value="InterPro"/>
</dbReference>
<comment type="similarity">
    <text evidence="2">Belongs to the SLC29A/ENT transporter (TC 2.A.57) family.</text>
</comment>
<keyword evidence="3" id="KW-0813">Transport</keyword>
<feature type="transmembrane region" description="Helical" evidence="7">
    <location>
        <begin position="292"/>
        <end position="311"/>
    </location>
</feature>
<evidence type="ECO:0000256" key="7">
    <source>
        <dbReference type="SAM" id="Phobius"/>
    </source>
</evidence>